<accession>A0A5B7EJ33</accession>
<sequence length="88" mass="10062">MMDRIREMSLDDFAVLGLKLQSLAILSHSVPGSILPMSNNLWNGTLEEKYQELLQQELLQQELAQQMLPQLQLLQLMGHQLLLLLVAH</sequence>
<gene>
    <name evidence="1" type="ORF">E2C01_026716</name>
</gene>
<comment type="caution">
    <text evidence="1">The sequence shown here is derived from an EMBL/GenBank/DDBJ whole genome shotgun (WGS) entry which is preliminary data.</text>
</comment>
<dbReference type="EMBL" id="VSRR010002820">
    <property type="protein sequence ID" value="MPC33368.1"/>
    <property type="molecule type" value="Genomic_DNA"/>
</dbReference>
<keyword evidence="2" id="KW-1185">Reference proteome</keyword>
<name>A0A5B7EJ33_PORTR</name>
<dbReference type="AlphaFoldDB" id="A0A5B7EJ33"/>
<reference evidence="1 2" key="1">
    <citation type="submission" date="2019-05" db="EMBL/GenBank/DDBJ databases">
        <title>Another draft genome of Portunus trituberculatus and its Hox gene families provides insights of decapod evolution.</title>
        <authorList>
            <person name="Jeong J.-H."/>
            <person name="Song I."/>
            <person name="Kim S."/>
            <person name="Choi T."/>
            <person name="Kim D."/>
            <person name="Ryu S."/>
            <person name="Kim W."/>
        </authorList>
    </citation>
    <scope>NUCLEOTIDE SEQUENCE [LARGE SCALE GENOMIC DNA]</scope>
    <source>
        <tissue evidence="1">Muscle</tissue>
    </source>
</reference>
<proteinExistence type="predicted"/>
<evidence type="ECO:0000313" key="2">
    <source>
        <dbReference type="Proteomes" id="UP000324222"/>
    </source>
</evidence>
<organism evidence="1 2">
    <name type="scientific">Portunus trituberculatus</name>
    <name type="common">Swimming crab</name>
    <name type="synonym">Neptunus trituberculatus</name>
    <dbReference type="NCBI Taxonomy" id="210409"/>
    <lineage>
        <taxon>Eukaryota</taxon>
        <taxon>Metazoa</taxon>
        <taxon>Ecdysozoa</taxon>
        <taxon>Arthropoda</taxon>
        <taxon>Crustacea</taxon>
        <taxon>Multicrustacea</taxon>
        <taxon>Malacostraca</taxon>
        <taxon>Eumalacostraca</taxon>
        <taxon>Eucarida</taxon>
        <taxon>Decapoda</taxon>
        <taxon>Pleocyemata</taxon>
        <taxon>Brachyura</taxon>
        <taxon>Eubrachyura</taxon>
        <taxon>Portunoidea</taxon>
        <taxon>Portunidae</taxon>
        <taxon>Portuninae</taxon>
        <taxon>Portunus</taxon>
    </lineage>
</organism>
<dbReference type="Proteomes" id="UP000324222">
    <property type="component" value="Unassembled WGS sequence"/>
</dbReference>
<evidence type="ECO:0000313" key="1">
    <source>
        <dbReference type="EMBL" id="MPC33368.1"/>
    </source>
</evidence>
<protein>
    <submittedName>
        <fullName evidence="1">Uncharacterized protein</fullName>
    </submittedName>
</protein>